<reference evidence="1" key="1">
    <citation type="submission" date="2020-06" db="EMBL/GenBank/DDBJ databases">
        <title>Unique genomic features of the anaerobic methanotrophic archaea.</title>
        <authorList>
            <person name="Chadwick G.L."/>
            <person name="Skennerton C.T."/>
            <person name="Laso-Perez R."/>
            <person name="Leu A.O."/>
            <person name="Speth D.R."/>
            <person name="Yu H."/>
            <person name="Morgan-Lang C."/>
            <person name="Hatzenpichler R."/>
            <person name="Goudeau D."/>
            <person name="Malmstrom R."/>
            <person name="Brazelton W.J."/>
            <person name="Woyke T."/>
            <person name="Hallam S.J."/>
            <person name="Tyson G.W."/>
            <person name="Wegener G."/>
            <person name="Boetius A."/>
            <person name="Orphan V."/>
        </authorList>
    </citation>
    <scope>NUCLEOTIDE SEQUENCE</scope>
</reference>
<dbReference type="AlphaFoldDB" id="A0A7G9YG19"/>
<protein>
    <submittedName>
        <fullName evidence="1">Uncharacterized protein</fullName>
    </submittedName>
</protein>
<gene>
    <name evidence="1" type="ORF">CLAIAILK_00014</name>
</gene>
<proteinExistence type="predicted"/>
<accession>A0A7G9YG19</accession>
<evidence type="ECO:0000313" key="1">
    <source>
        <dbReference type="EMBL" id="QNO46953.1"/>
    </source>
</evidence>
<sequence>MPVAIMNERLADTIELFSEIAGFLDSVGLA</sequence>
<dbReference type="EMBL" id="MT631236">
    <property type="protein sequence ID" value="QNO46953.1"/>
    <property type="molecule type" value="Genomic_DNA"/>
</dbReference>
<organism evidence="1">
    <name type="scientific">Candidatus Methanogaster sp. ANME-2c ERB4</name>
    <dbReference type="NCBI Taxonomy" id="2759911"/>
    <lineage>
        <taxon>Archaea</taxon>
        <taxon>Methanobacteriati</taxon>
        <taxon>Methanobacteriota</taxon>
        <taxon>Stenosarchaea group</taxon>
        <taxon>Methanomicrobia</taxon>
        <taxon>Methanosarcinales</taxon>
        <taxon>ANME-2 cluster</taxon>
        <taxon>Candidatus Methanogasteraceae</taxon>
        <taxon>Candidatus Methanogaster</taxon>
    </lineage>
</organism>
<name>A0A7G9YG19_9EURY</name>